<dbReference type="EMBL" id="JNFF01000008">
    <property type="protein sequence ID" value="KEQ31652.1"/>
    <property type="molecule type" value="Genomic_DNA"/>
</dbReference>
<evidence type="ECO:0008006" key="3">
    <source>
        <dbReference type="Google" id="ProtNLM"/>
    </source>
</evidence>
<accession>A0A081PLS9</accession>
<dbReference type="Pfam" id="PF13365">
    <property type="entry name" value="Trypsin_2"/>
    <property type="match status" value="1"/>
</dbReference>
<keyword evidence="2" id="KW-1185">Reference proteome</keyword>
<sequence>MSHMLSIKAASCKLSCGLKEGSGFFVSLDHVLTAKHNLDHGNEINGEGYGGEIFSLELVDTDDDTDMVLLKIQGAYKSGTFLHICSLEPIAGISWESFGHPKTVNGRTIGETLSGSIKDFANGVNSHDTILNVEGYNVTSSVYHGFSGSPVVDFYGNAIGMLRFSGNNSLDAVSIKKAGSFLERNGIIVKKDYLLDFGEYACNCFSGFEETPKRMCAIYADRLRSTIEPNDIARDLLGRLYYPHTKGDLNEIISFLKNNPEINQGLWKGWLELLSYLSMVTSSRPDFNNITVTLTAEKFTKLFGIKRETAADTIDVNLNFFWTQGTAYLNIISDYLHNKLLEGIENNTCYIFNSADPHFGRRGPKANFKENIVFDISGGEDAGFHIVKEMNFGVLSLNELSQQVLECDSIASARPKIEQLFIDALQHD</sequence>
<reference evidence="1 2" key="1">
    <citation type="journal article" date="1992" name="Int. J. Syst. Bacteriol.">
        <title>Sphingobacterium antarcticus sp. nov. a Psychrotrophic Bacterium from the Soils of Schirmacher Oasis, Antarctica.</title>
        <authorList>
            <person name="Shivaji S."/>
            <person name="Ray M.K."/>
            <person name="Rao N.S."/>
            <person name="Saiserr L."/>
            <person name="Jagannadham M.V."/>
            <person name="Kumar G.S."/>
            <person name="Reddy G."/>
            <person name="Bhargava P.M."/>
        </authorList>
    </citation>
    <scope>NUCLEOTIDE SEQUENCE [LARGE SCALE GENOMIC DNA]</scope>
    <source>
        <strain evidence="1 2">4BY</strain>
    </source>
</reference>
<dbReference type="Proteomes" id="UP000028007">
    <property type="component" value="Unassembled WGS sequence"/>
</dbReference>
<comment type="caution">
    <text evidence="1">The sequence shown here is derived from an EMBL/GenBank/DDBJ whole genome shotgun (WGS) entry which is preliminary data.</text>
</comment>
<name>A0A081PLS9_9SPHI</name>
<dbReference type="Gene3D" id="2.40.10.120">
    <property type="match status" value="1"/>
</dbReference>
<evidence type="ECO:0000313" key="1">
    <source>
        <dbReference type="EMBL" id="KEQ31652.1"/>
    </source>
</evidence>
<gene>
    <name evidence="1" type="ORF">N180_15555</name>
</gene>
<proteinExistence type="predicted"/>
<protein>
    <recommendedName>
        <fullName evidence="3">Serine protease</fullName>
    </recommendedName>
</protein>
<dbReference type="SUPFAM" id="SSF50494">
    <property type="entry name" value="Trypsin-like serine proteases"/>
    <property type="match status" value="1"/>
</dbReference>
<organism evidence="1 2">
    <name type="scientific">Pedobacter antarcticus 4BY</name>
    <dbReference type="NCBI Taxonomy" id="1358423"/>
    <lineage>
        <taxon>Bacteria</taxon>
        <taxon>Pseudomonadati</taxon>
        <taxon>Bacteroidota</taxon>
        <taxon>Sphingobacteriia</taxon>
        <taxon>Sphingobacteriales</taxon>
        <taxon>Sphingobacteriaceae</taxon>
        <taxon>Pedobacter</taxon>
    </lineage>
</organism>
<dbReference type="InterPro" id="IPR009003">
    <property type="entry name" value="Peptidase_S1_PA"/>
</dbReference>
<dbReference type="AlphaFoldDB" id="A0A081PLS9"/>
<evidence type="ECO:0000313" key="2">
    <source>
        <dbReference type="Proteomes" id="UP000028007"/>
    </source>
</evidence>
<dbReference type="eggNOG" id="COG0265">
    <property type="taxonomic scope" value="Bacteria"/>
</dbReference>